<feature type="compositionally biased region" description="Low complexity" evidence="1">
    <location>
        <begin position="29"/>
        <end position="44"/>
    </location>
</feature>
<feature type="compositionally biased region" description="Acidic residues" evidence="1">
    <location>
        <begin position="76"/>
        <end position="85"/>
    </location>
</feature>
<reference evidence="2 3" key="1">
    <citation type="submission" date="2017-03" db="EMBL/GenBank/DDBJ databases">
        <title>Genomes of endolithic fungi from Antarctica.</title>
        <authorList>
            <person name="Coleine C."/>
            <person name="Masonjones S."/>
            <person name="Stajich J.E."/>
        </authorList>
    </citation>
    <scope>NUCLEOTIDE SEQUENCE [LARGE SCALE GENOMIC DNA]</scope>
    <source>
        <strain evidence="2 3">CCFEE 6315</strain>
    </source>
</reference>
<feature type="region of interest" description="Disordered" evidence="1">
    <location>
        <begin position="1"/>
        <end position="130"/>
    </location>
</feature>
<gene>
    <name evidence="2" type="ORF">B0A50_02077</name>
</gene>
<feature type="compositionally biased region" description="Basic and acidic residues" evidence="1">
    <location>
        <begin position="1"/>
        <end position="15"/>
    </location>
</feature>
<dbReference type="OrthoDB" id="3910509at2759"/>
<dbReference type="EMBL" id="NAJL01000009">
    <property type="protein sequence ID" value="TKA31108.1"/>
    <property type="molecule type" value="Genomic_DNA"/>
</dbReference>
<evidence type="ECO:0000313" key="2">
    <source>
        <dbReference type="EMBL" id="TKA31108.1"/>
    </source>
</evidence>
<comment type="caution">
    <text evidence="2">The sequence shown here is derived from an EMBL/GenBank/DDBJ whole genome shotgun (WGS) entry which is preliminary data.</text>
</comment>
<evidence type="ECO:0000313" key="3">
    <source>
        <dbReference type="Proteomes" id="UP000308549"/>
    </source>
</evidence>
<sequence length="266" mass="29307">MPPRHRPDPFTDHPLRPPPTTNPALRAHSSQSTRSNASTASTRTRQPHQRDNTNNLFAPALSRRPTSRNTPRLEDEVLADPDSEDDGHSTAAAAAAQPQKPARRTQPTATIAESRYAGGKLKANGKKEEPEVEEAEIVNRQPDGAYLVGESAGQAALAQHLLAPELEAERQAAEIEAGDAENARSFFISGTAVGGRGKSKMEEEYEGIAPAMMIRLREQAMRKIEEERWMFEGLDRYRGVMDDSPDATLEANTWARIRHERSGPDD</sequence>
<accession>A0A4U0U7L5</accession>
<name>A0A4U0U7L5_9PEZI</name>
<dbReference type="Proteomes" id="UP000308549">
    <property type="component" value="Unassembled WGS sequence"/>
</dbReference>
<feature type="compositionally biased region" description="Low complexity" evidence="1">
    <location>
        <begin position="90"/>
        <end position="108"/>
    </location>
</feature>
<dbReference type="AlphaFoldDB" id="A0A4U0U7L5"/>
<proteinExistence type="predicted"/>
<protein>
    <submittedName>
        <fullName evidence="2">Uncharacterized protein</fullName>
    </submittedName>
</protein>
<evidence type="ECO:0000256" key="1">
    <source>
        <dbReference type="SAM" id="MobiDB-lite"/>
    </source>
</evidence>
<keyword evidence="3" id="KW-1185">Reference proteome</keyword>
<organism evidence="2 3">
    <name type="scientific">Salinomyces thailandicus</name>
    <dbReference type="NCBI Taxonomy" id="706561"/>
    <lineage>
        <taxon>Eukaryota</taxon>
        <taxon>Fungi</taxon>
        <taxon>Dikarya</taxon>
        <taxon>Ascomycota</taxon>
        <taxon>Pezizomycotina</taxon>
        <taxon>Dothideomycetes</taxon>
        <taxon>Dothideomycetidae</taxon>
        <taxon>Mycosphaerellales</taxon>
        <taxon>Teratosphaeriaceae</taxon>
        <taxon>Salinomyces</taxon>
    </lineage>
</organism>